<sequence>MIKSPDLLRNAYTSYFRFNNARTLSTNLPSELKIADLPELTSYIDPTRRYDNQLIIHRSSAAAQIEDILECYHEDTPPEISVEPDAVAYNLSKVLIGCEYRPSYSHEFLVMDIGTYSPVGFKDGVRVEMLSVERADEFLALLKTSGLSCSDETWQAKRHLYCTEVFRCFVAFVGDIPCAWATSFIDEKTATLANAYTQEKYRGRGCQTALLHARIQDAEKLGVGYLLTDVMPKTVSASNCKAVGFLTETIRTVWEKAN</sequence>
<protein>
    <recommendedName>
        <fullName evidence="1">N-acetyltransferase domain-containing protein</fullName>
    </recommendedName>
</protein>
<dbReference type="OrthoDB" id="2350893at2"/>
<dbReference type="Pfam" id="PF00583">
    <property type="entry name" value="Acetyltransf_1"/>
    <property type="match status" value="1"/>
</dbReference>
<proteinExistence type="predicted"/>
<dbReference type="Gene3D" id="3.40.630.30">
    <property type="match status" value="1"/>
</dbReference>
<dbReference type="AlphaFoldDB" id="A0A3N2DYR1"/>
<gene>
    <name evidence="2" type="ORF">EDC56_0501</name>
</gene>
<dbReference type="InterPro" id="IPR000182">
    <property type="entry name" value="GNAT_dom"/>
</dbReference>
<feature type="domain" description="N-acetyltransferase" evidence="1">
    <location>
        <begin position="125"/>
        <end position="258"/>
    </location>
</feature>
<accession>A0A3N2DYR1</accession>
<comment type="caution">
    <text evidence="2">The sequence shown here is derived from an EMBL/GenBank/DDBJ whole genome shotgun (WGS) entry which is preliminary data.</text>
</comment>
<dbReference type="CDD" id="cd04301">
    <property type="entry name" value="NAT_SF"/>
    <property type="match status" value="1"/>
</dbReference>
<dbReference type="Proteomes" id="UP000275394">
    <property type="component" value="Unassembled WGS sequence"/>
</dbReference>
<keyword evidence="3" id="KW-1185">Reference proteome</keyword>
<name>A0A3N2DYR1_9GAMM</name>
<evidence type="ECO:0000313" key="2">
    <source>
        <dbReference type="EMBL" id="ROS04983.1"/>
    </source>
</evidence>
<evidence type="ECO:0000259" key="1">
    <source>
        <dbReference type="PROSITE" id="PS51186"/>
    </source>
</evidence>
<dbReference type="PROSITE" id="PS51186">
    <property type="entry name" value="GNAT"/>
    <property type="match status" value="1"/>
</dbReference>
<dbReference type="SUPFAM" id="SSF55729">
    <property type="entry name" value="Acyl-CoA N-acyltransferases (Nat)"/>
    <property type="match status" value="1"/>
</dbReference>
<organism evidence="2 3">
    <name type="scientific">Sinobacterium caligoides</name>
    <dbReference type="NCBI Taxonomy" id="933926"/>
    <lineage>
        <taxon>Bacteria</taxon>
        <taxon>Pseudomonadati</taxon>
        <taxon>Pseudomonadota</taxon>
        <taxon>Gammaproteobacteria</taxon>
        <taxon>Cellvibrionales</taxon>
        <taxon>Spongiibacteraceae</taxon>
        <taxon>Sinobacterium</taxon>
    </lineage>
</organism>
<dbReference type="InterPro" id="IPR016181">
    <property type="entry name" value="Acyl_CoA_acyltransferase"/>
</dbReference>
<reference evidence="2 3" key="1">
    <citation type="submission" date="2018-11" db="EMBL/GenBank/DDBJ databases">
        <title>Genomic Encyclopedia of Type Strains, Phase IV (KMG-IV): sequencing the most valuable type-strain genomes for metagenomic binning, comparative biology and taxonomic classification.</title>
        <authorList>
            <person name="Goeker M."/>
        </authorList>
    </citation>
    <scope>NUCLEOTIDE SEQUENCE [LARGE SCALE GENOMIC DNA]</scope>
    <source>
        <strain evidence="2 3">DSM 100316</strain>
    </source>
</reference>
<dbReference type="EMBL" id="RKHR01000003">
    <property type="protein sequence ID" value="ROS04983.1"/>
    <property type="molecule type" value="Genomic_DNA"/>
</dbReference>
<dbReference type="RefSeq" id="WP_123710934.1">
    <property type="nucleotide sequence ID" value="NZ_RKHR01000003.1"/>
</dbReference>
<evidence type="ECO:0000313" key="3">
    <source>
        <dbReference type="Proteomes" id="UP000275394"/>
    </source>
</evidence>
<dbReference type="GO" id="GO:0016747">
    <property type="term" value="F:acyltransferase activity, transferring groups other than amino-acyl groups"/>
    <property type="evidence" value="ECO:0007669"/>
    <property type="project" value="InterPro"/>
</dbReference>